<gene>
    <name evidence="4" type="ORF">H4317_09565</name>
</gene>
<evidence type="ECO:0000256" key="2">
    <source>
        <dbReference type="SAM" id="SignalP"/>
    </source>
</evidence>
<feature type="signal peptide" evidence="2">
    <location>
        <begin position="1"/>
        <end position="26"/>
    </location>
</feature>
<proteinExistence type="predicted"/>
<keyword evidence="5" id="KW-1185">Reference proteome</keyword>
<dbReference type="InterPro" id="IPR026444">
    <property type="entry name" value="Secre_tail"/>
</dbReference>
<evidence type="ECO:0000313" key="5">
    <source>
        <dbReference type="Proteomes" id="UP000515489"/>
    </source>
</evidence>
<dbReference type="EMBL" id="CP060202">
    <property type="protein sequence ID" value="QNH60457.1"/>
    <property type="molecule type" value="Genomic_DNA"/>
</dbReference>
<evidence type="ECO:0000313" key="4">
    <source>
        <dbReference type="EMBL" id="QNH60457.1"/>
    </source>
</evidence>
<reference evidence="4 5" key="1">
    <citation type="submission" date="2020-08" db="EMBL/GenBank/DDBJ databases">
        <title>Hymenobacter sp. S2-20-2 genome sequencing.</title>
        <authorList>
            <person name="Jin L."/>
        </authorList>
    </citation>
    <scope>NUCLEOTIDE SEQUENCE [LARGE SCALE GENOMIC DNA]</scope>
    <source>
        <strain evidence="4 5">S2-20-2</strain>
    </source>
</reference>
<name>A0A7G7W264_9BACT</name>
<dbReference type="RefSeq" id="WP_185886263.1">
    <property type="nucleotide sequence ID" value="NZ_CP060202.1"/>
</dbReference>
<organism evidence="4 5">
    <name type="scientific">Hymenobacter sediminicola</name>
    <dbReference type="NCBI Taxonomy" id="2761579"/>
    <lineage>
        <taxon>Bacteria</taxon>
        <taxon>Pseudomonadati</taxon>
        <taxon>Bacteroidota</taxon>
        <taxon>Cytophagia</taxon>
        <taxon>Cytophagales</taxon>
        <taxon>Hymenobacteraceae</taxon>
        <taxon>Hymenobacter</taxon>
    </lineage>
</organism>
<dbReference type="PANTHER" id="PTHR44103:SF1">
    <property type="entry name" value="PROPROTEIN CONVERTASE P"/>
    <property type="match status" value="1"/>
</dbReference>
<feature type="chain" id="PRO_5029000624" evidence="2">
    <location>
        <begin position="27"/>
        <end position="477"/>
    </location>
</feature>
<dbReference type="KEGG" id="hsk:H4317_09565"/>
<keyword evidence="1 2" id="KW-0732">Signal</keyword>
<feature type="domain" description="Secretion system C-terminal sorting" evidence="3">
    <location>
        <begin position="404"/>
        <end position="470"/>
    </location>
</feature>
<dbReference type="InterPro" id="IPR013517">
    <property type="entry name" value="FG-GAP"/>
</dbReference>
<evidence type="ECO:0000259" key="3">
    <source>
        <dbReference type="Pfam" id="PF18962"/>
    </source>
</evidence>
<protein>
    <submittedName>
        <fullName evidence="4">T9SS type A sorting domain-containing protein</fullName>
    </submittedName>
</protein>
<dbReference type="Proteomes" id="UP000515489">
    <property type="component" value="Chromosome"/>
</dbReference>
<dbReference type="Pfam" id="PF13517">
    <property type="entry name" value="FG-GAP_3"/>
    <property type="match status" value="2"/>
</dbReference>
<dbReference type="Pfam" id="PF18962">
    <property type="entry name" value="Por_Secre_tail"/>
    <property type="match status" value="1"/>
</dbReference>
<dbReference type="InterPro" id="IPR028994">
    <property type="entry name" value="Integrin_alpha_N"/>
</dbReference>
<dbReference type="NCBIfam" id="TIGR04183">
    <property type="entry name" value="Por_Secre_tail"/>
    <property type="match status" value="1"/>
</dbReference>
<sequence>MLIASYPNLRAVILCSLLLSSGTAYSQGFNFSPATYYSRGFSGSAPRRIVAKDINADGRADIFLSVAAAPRLSNQYLTFLQSVNGGFAAPVSWPIPGSSGNAGHIEIVDVTGDSKPDVVVGGGAVTLYTNLGNSNFSTGTSITTSGTSELSRTLAVGDFNGDGHTDLATNGVSTPGGSTTMKLLYNNGSGQFTTQPLTLSGYYIESIAVGRLNTDSRPDLSVVGLYGGNCSTYLNTNTTGTSNNFAAVPGINPSGAVGSNGYLADVDGDQLDDFLSPHGSNVIFLHRSIGNGQFGGVEQLPYPDGLNSPRRLTTADFDNDGNLDLVASGNSAVLLYRNLGNANFAAPVSIAMPAAVIDLASGDVDGNGKLDLVVLLNSANPIAVLLNQTALSTQKPTLLSSLALYPNPASEKVNIELSDAVFPVQVKLVNMLGQTVATHTIQSNNQRFPVEKLSSGAYRAVITDAKNHQTVRPLQIR</sequence>
<dbReference type="SUPFAM" id="SSF69318">
    <property type="entry name" value="Integrin alpha N-terminal domain"/>
    <property type="match status" value="2"/>
</dbReference>
<dbReference type="PANTHER" id="PTHR44103">
    <property type="entry name" value="PROPROTEIN CONVERTASE P"/>
    <property type="match status" value="1"/>
</dbReference>
<dbReference type="AlphaFoldDB" id="A0A7G7W264"/>
<evidence type="ECO:0000256" key="1">
    <source>
        <dbReference type="ARBA" id="ARBA00022729"/>
    </source>
</evidence>
<accession>A0A7G7W264</accession>
<dbReference type="Gene3D" id="2.130.10.130">
    <property type="entry name" value="Integrin alpha, N-terminal"/>
    <property type="match status" value="1"/>
</dbReference>